<keyword evidence="1" id="KW-0812">Transmembrane</keyword>
<protein>
    <recommendedName>
        <fullName evidence="2">Predicted membrane protein YciQ-like C-terminal domain-containing protein</fullName>
    </recommendedName>
</protein>
<evidence type="ECO:0000256" key="1">
    <source>
        <dbReference type="SAM" id="Phobius"/>
    </source>
</evidence>
<organism evidence="3">
    <name type="scientific">bioreactor metagenome</name>
    <dbReference type="NCBI Taxonomy" id="1076179"/>
    <lineage>
        <taxon>unclassified sequences</taxon>
        <taxon>metagenomes</taxon>
        <taxon>ecological metagenomes</taxon>
    </lineage>
</organism>
<sequence>MVLPILIPSSLIFAIAIIFYLSSKRSKRIFNEALNEYRSSFVFTSDDMLPYPPSNTSPALVAYLYDKNNIDWSIVPSTLMYLANKGFYKLDSNLSNGNELITVKFKRIKDSSKCEYSHLKVLMDWFKTYEDSNNEFSFESIKKKVSNSKKAAKKFNNFYWDFINEIRLNGRSNNYYIIIKDKEVLSNDAYNEYLKWCAYKKYLLSLINNKSIDNIKESIIYASALGISHYDLEMDLNDLNGNSPYDNNFNTTFYSSYMANTFLFNEIYNTANDNYNKDSNFNSGMDFSNNSFNDFSSGGDFSGGGGGDSGAF</sequence>
<evidence type="ECO:0000313" key="3">
    <source>
        <dbReference type="EMBL" id="MPM81060.1"/>
    </source>
</evidence>
<gene>
    <name evidence="3" type="ORF">SDC9_128112</name>
</gene>
<reference evidence="3" key="1">
    <citation type="submission" date="2019-08" db="EMBL/GenBank/DDBJ databases">
        <authorList>
            <person name="Kucharzyk K."/>
            <person name="Murdoch R.W."/>
            <person name="Higgins S."/>
            <person name="Loffler F."/>
        </authorList>
    </citation>
    <scope>NUCLEOTIDE SEQUENCE</scope>
</reference>
<proteinExistence type="predicted"/>
<keyword evidence="1" id="KW-0472">Membrane</keyword>
<dbReference type="EMBL" id="VSSQ01030506">
    <property type="protein sequence ID" value="MPM81060.1"/>
    <property type="molecule type" value="Genomic_DNA"/>
</dbReference>
<dbReference type="Pfam" id="PF20990">
    <property type="entry name" value="DUF2207_C"/>
    <property type="match status" value="1"/>
</dbReference>
<name>A0A645CV74_9ZZZZ</name>
<dbReference type="AlphaFoldDB" id="A0A645CV74"/>
<accession>A0A645CV74</accession>
<keyword evidence="1" id="KW-1133">Transmembrane helix</keyword>
<dbReference type="InterPro" id="IPR048389">
    <property type="entry name" value="YciQ-like_C"/>
</dbReference>
<feature type="domain" description="Predicted membrane protein YciQ-like C-terminal" evidence="2">
    <location>
        <begin position="52"/>
        <end position="176"/>
    </location>
</feature>
<evidence type="ECO:0000259" key="2">
    <source>
        <dbReference type="Pfam" id="PF20990"/>
    </source>
</evidence>
<comment type="caution">
    <text evidence="3">The sequence shown here is derived from an EMBL/GenBank/DDBJ whole genome shotgun (WGS) entry which is preliminary data.</text>
</comment>
<feature type="transmembrane region" description="Helical" evidence="1">
    <location>
        <begin position="6"/>
        <end position="22"/>
    </location>
</feature>